<gene>
    <name evidence="12" type="ORF">KFE25_008030</name>
</gene>
<evidence type="ECO:0000256" key="1">
    <source>
        <dbReference type="ARBA" id="ARBA00004141"/>
    </source>
</evidence>
<evidence type="ECO:0000256" key="8">
    <source>
        <dbReference type="SAM" id="MobiDB-lite"/>
    </source>
</evidence>
<dbReference type="InterPro" id="IPR044751">
    <property type="entry name" value="Ion_transp-like_CBS"/>
</dbReference>
<feature type="transmembrane region" description="Helical" evidence="9">
    <location>
        <begin position="42"/>
        <end position="61"/>
    </location>
</feature>
<keyword evidence="3" id="KW-0677">Repeat</keyword>
<dbReference type="AlphaFoldDB" id="A0A8J5XMM1"/>
<dbReference type="CDD" id="cd04590">
    <property type="entry name" value="CBS_pair_CorC_HlyC_assoc"/>
    <property type="match status" value="1"/>
</dbReference>
<feature type="transmembrane region" description="Helical" evidence="9">
    <location>
        <begin position="109"/>
        <end position="134"/>
    </location>
</feature>
<keyword evidence="6" id="KW-0129">CBS domain</keyword>
<keyword evidence="2 7" id="KW-0812">Transmembrane</keyword>
<feature type="compositionally biased region" description="Acidic residues" evidence="8">
    <location>
        <begin position="649"/>
        <end position="664"/>
    </location>
</feature>
<keyword evidence="4 7" id="KW-1133">Transmembrane helix</keyword>
<dbReference type="InterPro" id="IPR046342">
    <property type="entry name" value="CBS_dom_sf"/>
</dbReference>
<evidence type="ECO:0000259" key="11">
    <source>
        <dbReference type="PROSITE" id="PS51846"/>
    </source>
</evidence>
<dbReference type="GO" id="GO:0010960">
    <property type="term" value="P:magnesium ion homeostasis"/>
    <property type="evidence" value="ECO:0007669"/>
    <property type="project" value="InterPro"/>
</dbReference>
<feature type="domain" description="CNNM transmembrane" evidence="11">
    <location>
        <begin position="30"/>
        <end position="209"/>
    </location>
</feature>
<evidence type="ECO:0000313" key="12">
    <source>
        <dbReference type="EMBL" id="KAG8466651.1"/>
    </source>
</evidence>
<dbReference type="Pfam" id="PF25562">
    <property type="entry name" value="CNBH_CNNM2_C"/>
    <property type="match status" value="1"/>
</dbReference>
<keyword evidence="5 7" id="KW-0472">Membrane</keyword>
<dbReference type="InterPro" id="IPR000644">
    <property type="entry name" value="CBS_dom"/>
</dbReference>
<feature type="compositionally biased region" description="Low complexity" evidence="8">
    <location>
        <begin position="683"/>
        <end position="697"/>
    </location>
</feature>
<evidence type="ECO:0000259" key="10">
    <source>
        <dbReference type="PROSITE" id="PS51371"/>
    </source>
</evidence>
<feature type="region of interest" description="Disordered" evidence="8">
    <location>
        <begin position="678"/>
        <end position="697"/>
    </location>
</feature>
<evidence type="ECO:0000313" key="13">
    <source>
        <dbReference type="Proteomes" id="UP000751190"/>
    </source>
</evidence>
<dbReference type="SUPFAM" id="SSF51206">
    <property type="entry name" value="cAMP-binding domain-like"/>
    <property type="match status" value="1"/>
</dbReference>
<evidence type="ECO:0000256" key="3">
    <source>
        <dbReference type="ARBA" id="ARBA00022737"/>
    </source>
</evidence>
<dbReference type="PANTHER" id="PTHR12064:SF94">
    <property type="entry name" value="UNEXTENDED PROTEIN"/>
    <property type="match status" value="1"/>
</dbReference>
<evidence type="ECO:0000256" key="4">
    <source>
        <dbReference type="ARBA" id="ARBA00022989"/>
    </source>
</evidence>
<dbReference type="OMA" id="KLMFMHA"/>
<dbReference type="EMBL" id="JAGTXO010000007">
    <property type="protein sequence ID" value="KAG8466651.1"/>
    <property type="molecule type" value="Genomic_DNA"/>
</dbReference>
<dbReference type="Proteomes" id="UP000751190">
    <property type="component" value="Unassembled WGS sequence"/>
</dbReference>
<dbReference type="InterPro" id="IPR018490">
    <property type="entry name" value="cNMP-bd_dom_sf"/>
</dbReference>
<evidence type="ECO:0000256" key="6">
    <source>
        <dbReference type="PROSITE-ProRule" id="PRU00703"/>
    </source>
</evidence>
<evidence type="ECO:0000256" key="2">
    <source>
        <dbReference type="ARBA" id="ARBA00022692"/>
    </source>
</evidence>
<dbReference type="PROSITE" id="PS51846">
    <property type="entry name" value="CNNM"/>
    <property type="match status" value="1"/>
</dbReference>
<organism evidence="12 13">
    <name type="scientific">Diacronema lutheri</name>
    <name type="common">Unicellular marine alga</name>
    <name type="synonym">Monochrysis lutheri</name>
    <dbReference type="NCBI Taxonomy" id="2081491"/>
    <lineage>
        <taxon>Eukaryota</taxon>
        <taxon>Haptista</taxon>
        <taxon>Haptophyta</taxon>
        <taxon>Pavlovophyceae</taxon>
        <taxon>Pavlovales</taxon>
        <taxon>Pavlovaceae</taxon>
        <taxon>Diacronema</taxon>
    </lineage>
</organism>
<dbReference type="Gene3D" id="2.60.120.10">
    <property type="entry name" value="Jelly Rolls"/>
    <property type="match status" value="1"/>
</dbReference>
<dbReference type="Pfam" id="PF01595">
    <property type="entry name" value="CNNM"/>
    <property type="match status" value="1"/>
</dbReference>
<dbReference type="PROSITE" id="PS51371">
    <property type="entry name" value="CBS"/>
    <property type="match status" value="1"/>
</dbReference>
<feature type="region of interest" description="Disordered" evidence="8">
    <location>
        <begin position="647"/>
        <end position="673"/>
    </location>
</feature>
<protein>
    <recommendedName>
        <fullName evidence="14">CNNM transmembrane domain-containing protein</fullName>
    </recommendedName>
</protein>
<dbReference type="GO" id="GO:0016020">
    <property type="term" value="C:membrane"/>
    <property type="evidence" value="ECO:0007669"/>
    <property type="project" value="UniProtKB-SubCell"/>
</dbReference>
<evidence type="ECO:0000256" key="7">
    <source>
        <dbReference type="PROSITE-ProRule" id="PRU01193"/>
    </source>
</evidence>
<accession>A0A8J5XMM1</accession>
<comment type="caution">
    <text evidence="12">The sequence shown here is derived from an EMBL/GenBank/DDBJ whole genome shotgun (WGS) entry which is preliminary data.</text>
</comment>
<reference evidence="12" key="1">
    <citation type="submission" date="2021-05" db="EMBL/GenBank/DDBJ databases">
        <title>The genome of the haptophyte Pavlova lutheri (Diacronema luteri, Pavlovales) - a model for lipid biosynthesis in eukaryotic algae.</title>
        <authorList>
            <person name="Hulatt C.J."/>
            <person name="Posewitz M.C."/>
        </authorList>
    </citation>
    <scope>NUCLEOTIDE SEQUENCE</scope>
    <source>
        <strain evidence="12">NIVA-4/92</strain>
    </source>
</reference>
<dbReference type="InterPro" id="IPR045095">
    <property type="entry name" value="ACDP"/>
</dbReference>
<evidence type="ECO:0008006" key="14">
    <source>
        <dbReference type="Google" id="ProtNLM"/>
    </source>
</evidence>
<dbReference type="Gene3D" id="3.10.580.10">
    <property type="entry name" value="CBS-domain"/>
    <property type="match status" value="2"/>
</dbReference>
<keyword evidence="13" id="KW-1185">Reference proteome</keyword>
<dbReference type="SUPFAM" id="SSF54631">
    <property type="entry name" value="CBS-domain pair"/>
    <property type="match status" value="1"/>
</dbReference>
<proteinExistence type="predicted"/>
<comment type="subcellular location">
    <subcellularLocation>
        <location evidence="1">Membrane</location>
        <topology evidence="1">Multi-pass membrane protein</topology>
    </subcellularLocation>
</comment>
<feature type="domain" description="CBS" evidence="10">
    <location>
        <begin position="246"/>
        <end position="307"/>
    </location>
</feature>
<dbReference type="OrthoDB" id="5353557at2759"/>
<name>A0A8J5XMM1_DIALT</name>
<evidence type="ECO:0000256" key="5">
    <source>
        <dbReference type="ARBA" id="ARBA00023136"/>
    </source>
</evidence>
<dbReference type="InterPro" id="IPR014710">
    <property type="entry name" value="RmlC-like_jellyroll"/>
</dbReference>
<dbReference type="PANTHER" id="PTHR12064">
    <property type="entry name" value="METAL TRANSPORTER CNNM"/>
    <property type="match status" value="1"/>
</dbReference>
<sequence>MDAGGNLTCAGACAEPGSTLEQCVLGCAQPSTLSFVDFIEPLILVCLSALASGLTLGLMSLDTTGLQIIVAGGEEPERSQAEKLLPLRKRGNQLLCTLLLTNTLVNSRLSIFLGSITSGIVGGLVATGLIVIFGEIIPQATCSRHALLVGATVVEPMRLVMALLSPITWPISKVLDRVLGDEITSGHTKREIEHLLRVQDVNDARDTPADARYADAHAHKRFITSTEKKLLGGVLALSEKTAQDVMTDFENIFMIEYSAKLDFRCLREIYRSGYTRVPVCDRSRTNLVGVLNTKDLVLVDADDELPVSEIMGACGRPIFTVSHNTPLDKMLNTFKMSRTHLALVQRLPEDAAALLPTPPPDALSDAVAAAVTLVSSSREPGATSASAQHQAHPLAPALAGVVGLDVTQASTSGSGLNMAEPIVLASSGNMTNIVGIVTLEDVLEELLQAEIVDENDCVEDNVTFKGVEGRQKELADRRFAFLDMLQHQPRSSMMATSLGPGFGSEIRMTHTELAAVCSFLSGNAAQFSEDVLSQEMLLTLIMQCRVCDVLPGTPAALICRRASPCKVAYLVLQGRVRVVAGAEGFKTEFGPWTLLAARSLEEEDYSPDFTATVVEHARLLLLSSNMYRQLAMAAKDINSASRMINIGRDDDDEERSGDNEEGEEGGGSGFEMMRISAARRKASASGRAGSSNSLLRSATRILSDDMSNAV</sequence>
<evidence type="ECO:0000256" key="9">
    <source>
        <dbReference type="SAM" id="Phobius"/>
    </source>
</evidence>
<dbReference type="InterPro" id="IPR002550">
    <property type="entry name" value="CNNM"/>
</dbReference>